<sequence length="91" mass="10219">MTKRVKGFASENEVQRWAAEREKGKETATTAMAAPRGRPRSTFKGRRYHETLTESSLRAEGLGWRRNKGVPVMMGKEETMATTRATEALCS</sequence>
<protein>
    <submittedName>
        <fullName evidence="2">Uncharacterized protein</fullName>
    </submittedName>
</protein>
<proteinExistence type="predicted"/>
<reference evidence="2 3" key="1">
    <citation type="submission" date="2019-11" db="EMBL/GenBank/DDBJ databases">
        <title>Whole genome sequence of Oryza granulata.</title>
        <authorList>
            <person name="Li W."/>
        </authorList>
    </citation>
    <scope>NUCLEOTIDE SEQUENCE [LARGE SCALE GENOMIC DNA]</scope>
    <source>
        <strain evidence="3">cv. Menghai</strain>
        <tissue evidence="2">Leaf</tissue>
    </source>
</reference>
<comment type="caution">
    <text evidence="2">The sequence shown here is derived from an EMBL/GenBank/DDBJ whole genome shotgun (WGS) entry which is preliminary data.</text>
</comment>
<feature type="region of interest" description="Disordered" evidence="1">
    <location>
        <begin position="1"/>
        <end position="43"/>
    </location>
</feature>
<accession>A0A6G1CHP8</accession>
<evidence type="ECO:0000256" key="1">
    <source>
        <dbReference type="SAM" id="MobiDB-lite"/>
    </source>
</evidence>
<keyword evidence="3" id="KW-1185">Reference proteome</keyword>
<dbReference type="Proteomes" id="UP000479710">
    <property type="component" value="Unassembled WGS sequence"/>
</dbReference>
<organism evidence="2 3">
    <name type="scientific">Oryza meyeriana var. granulata</name>
    <dbReference type="NCBI Taxonomy" id="110450"/>
    <lineage>
        <taxon>Eukaryota</taxon>
        <taxon>Viridiplantae</taxon>
        <taxon>Streptophyta</taxon>
        <taxon>Embryophyta</taxon>
        <taxon>Tracheophyta</taxon>
        <taxon>Spermatophyta</taxon>
        <taxon>Magnoliopsida</taxon>
        <taxon>Liliopsida</taxon>
        <taxon>Poales</taxon>
        <taxon>Poaceae</taxon>
        <taxon>BOP clade</taxon>
        <taxon>Oryzoideae</taxon>
        <taxon>Oryzeae</taxon>
        <taxon>Oryzinae</taxon>
        <taxon>Oryza</taxon>
        <taxon>Oryza meyeriana</taxon>
    </lineage>
</organism>
<dbReference type="AlphaFoldDB" id="A0A6G1CHP8"/>
<dbReference type="EMBL" id="SPHZ02000009">
    <property type="protein sequence ID" value="KAF0899123.1"/>
    <property type="molecule type" value="Genomic_DNA"/>
</dbReference>
<gene>
    <name evidence="2" type="ORF">E2562_013358</name>
</gene>
<name>A0A6G1CHP8_9ORYZ</name>
<evidence type="ECO:0000313" key="3">
    <source>
        <dbReference type="Proteomes" id="UP000479710"/>
    </source>
</evidence>
<evidence type="ECO:0000313" key="2">
    <source>
        <dbReference type="EMBL" id="KAF0899123.1"/>
    </source>
</evidence>